<keyword evidence="2" id="KW-0238">DNA-binding</keyword>
<dbReference type="InterPro" id="IPR036388">
    <property type="entry name" value="WH-like_DNA-bd_sf"/>
</dbReference>
<evidence type="ECO:0000256" key="3">
    <source>
        <dbReference type="ARBA" id="ARBA00023163"/>
    </source>
</evidence>
<dbReference type="Proteomes" id="UP000587396">
    <property type="component" value="Unassembled WGS sequence"/>
</dbReference>
<dbReference type="Pfam" id="PF00196">
    <property type="entry name" value="GerE"/>
    <property type="match status" value="1"/>
</dbReference>
<keyword evidence="3" id="KW-0804">Transcription</keyword>
<dbReference type="AlphaFoldDB" id="A0A842JBY1"/>
<dbReference type="EMBL" id="JACMSE010000005">
    <property type="protein sequence ID" value="MBC2889383.1"/>
    <property type="molecule type" value="Genomic_DNA"/>
</dbReference>
<dbReference type="InterPro" id="IPR016032">
    <property type="entry name" value="Sig_transdc_resp-reg_C-effctor"/>
</dbReference>
<evidence type="ECO:0000256" key="2">
    <source>
        <dbReference type="ARBA" id="ARBA00023125"/>
    </source>
</evidence>
<evidence type="ECO:0000313" key="6">
    <source>
        <dbReference type="EMBL" id="MBC2889383.1"/>
    </source>
</evidence>
<feature type="region of interest" description="Disordered" evidence="4">
    <location>
        <begin position="148"/>
        <end position="174"/>
    </location>
</feature>
<sequence length="174" mass="19836">MLTLSVYSADGEFILTCQMEDMASFLHVIHTEFEPRWAADPDKATISGKMLVIDSMRGPDSMTPALSQRQREIVELLSRSYSPKQIACALGISESTVRMHINTLKKRFNVTSCYHLMTVVTALGLCDPFVDEPHEKSITVLYDDDHGLRKPRRWQPTEEPESTDTSRKEEDETR</sequence>
<proteinExistence type="predicted"/>
<dbReference type="InterPro" id="IPR000792">
    <property type="entry name" value="Tscrpt_reg_LuxR_C"/>
</dbReference>
<accession>A0A842JBY1</accession>
<dbReference type="PROSITE" id="PS50043">
    <property type="entry name" value="HTH_LUXR_2"/>
    <property type="match status" value="1"/>
</dbReference>
<evidence type="ECO:0000256" key="1">
    <source>
        <dbReference type="ARBA" id="ARBA00023015"/>
    </source>
</evidence>
<dbReference type="PANTHER" id="PTHR44688:SF16">
    <property type="entry name" value="DNA-BINDING TRANSCRIPTIONAL ACTIVATOR DEVR_DOSR"/>
    <property type="match status" value="1"/>
</dbReference>
<dbReference type="SUPFAM" id="SSF46894">
    <property type="entry name" value="C-terminal effector domain of the bipartite response regulators"/>
    <property type="match status" value="1"/>
</dbReference>
<protein>
    <submittedName>
        <fullName evidence="6">Helix-turn-helix transcriptional regulator</fullName>
    </submittedName>
</protein>
<dbReference type="GO" id="GO:0003677">
    <property type="term" value="F:DNA binding"/>
    <property type="evidence" value="ECO:0007669"/>
    <property type="project" value="UniProtKB-KW"/>
</dbReference>
<reference evidence="6 7" key="1">
    <citation type="submission" date="2020-08" db="EMBL/GenBank/DDBJ databases">
        <authorList>
            <person name="Liu C."/>
            <person name="Sun Q."/>
        </authorList>
    </citation>
    <scope>NUCLEOTIDE SEQUENCE [LARGE SCALE GENOMIC DNA]</scope>
    <source>
        <strain evidence="6 7">N22</strain>
    </source>
</reference>
<gene>
    <name evidence="6" type="ORF">H7313_08515</name>
</gene>
<feature type="domain" description="HTH luxR-type" evidence="5">
    <location>
        <begin position="59"/>
        <end position="124"/>
    </location>
</feature>
<dbReference type="RefSeq" id="WP_185905221.1">
    <property type="nucleotide sequence ID" value="NZ_JACMSE010000005.1"/>
</dbReference>
<keyword evidence="1" id="KW-0805">Transcription regulation</keyword>
<dbReference type="CDD" id="cd06170">
    <property type="entry name" value="LuxR_C_like"/>
    <property type="match status" value="1"/>
</dbReference>
<evidence type="ECO:0000313" key="7">
    <source>
        <dbReference type="Proteomes" id="UP000587396"/>
    </source>
</evidence>
<keyword evidence="7" id="KW-1185">Reference proteome</keyword>
<dbReference type="SMART" id="SM00421">
    <property type="entry name" value="HTH_LUXR"/>
    <property type="match status" value="1"/>
</dbReference>
<name>A0A842JBY1_9ACTN</name>
<dbReference type="GO" id="GO:0006355">
    <property type="term" value="P:regulation of DNA-templated transcription"/>
    <property type="evidence" value="ECO:0007669"/>
    <property type="project" value="InterPro"/>
</dbReference>
<evidence type="ECO:0000259" key="5">
    <source>
        <dbReference type="PROSITE" id="PS50043"/>
    </source>
</evidence>
<organism evidence="6 7">
    <name type="scientific">Gordonibacter massiliensis</name>
    <name type="common">ex Traore et al. 2017</name>
    <dbReference type="NCBI Taxonomy" id="1841863"/>
    <lineage>
        <taxon>Bacteria</taxon>
        <taxon>Bacillati</taxon>
        <taxon>Actinomycetota</taxon>
        <taxon>Coriobacteriia</taxon>
        <taxon>Eggerthellales</taxon>
        <taxon>Eggerthellaceae</taxon>
        <taxon>Gordonibacter</taxon>
    </lineage>
</organism>
<dbReference type="Gene3D" id="1.10.10.10">
    <property type="entry name" value="Winged helix-like DNA-binding domain superfamily/Winged helix DNA-binding domain"/>
    <property type="match status" value="1"/>
</dbReference>
<dbReference type="PANTHER" id="PTHR44688">
    <property type="entry name" value="DNA-BINDING TRANSCRIPTIONAL ACTIVATOR DEVR_DOSR"/>
    <property type="match status" value="1"/>
</dbReference>
<dbReference type="PRINTS" id="PR00038">
    <property type="entry name" value="HTHLUXR"/>
</dbReference>
<comment type="caution">
    <text evidence="6">The sequence shown here is derived from an EMBL/GenBank/DDBJ whole genome shotgun (WGS) entry which is preliminary data.</text>
</comment>
<feature type="compositionally biased region" description="Basic and acidic residues" evidence="4">
    <location>
        <begin position="164"/>
        <end position="174"/>
    </location>
</feature>
<evidence type="ECO:0000256" key="4">
    <source>
        <dbReference type="SAM" id="MobiDB-lite"/>
    </source>
</evidence>